<dbReference type="GO" id="GO:0016491">
    <property type="term" value="F:oxidoreductase activity"/>
    <property type="evidence" value="ECO:0007669"/>
    <property type="project" value="InterPro"/>
</dbReference>
<sequence>MDVSMYDASKAFANPYWRKTTVLSALGTYFNYQDYDSNQVNQDLMTKVLTPQLASLAPDGGAYLNEVDFQQPDWKYVFYGRHYNKLNIIKSNYDPNDLFYALGAVGSDRWKQILDGRLCRVWNTNVMKLYLQSCT</sequence>
<dbReference type="Pfam" id="PF08031">
    <property type="entry name" value="BBE"/>
    <property type="match status" value="1"/>
</dbReference>
<dbReference type="EMBL" id="KE145371">
    <property type="protein sequence ID" value="EPE26383.1"/>
    <property type="molecule type" value="Genomic_DNA"/>
</dbReference>
<dbReference type="KEGG" id="glz:GLAREA_02295"/>
<keyword evidence="3" id="KW-1185">Reference proteome</keyword>
<reference evidence="2 3" key="1">
    <citation type="journal article" date="2013" name="BMC Genomics">
        <title>Genomics-driven discovery of the pneumocandin biosynthetic gene cluster in the fungus Glarea lozoyensis.</title>
        <authorList>
            <person name="Chen L."/>
            <person name="Yue Q."/>
            <person name="Zhang X."/>
            <person name="Xiang M."/>
            <person name="Wang C."/>
            <person name="Li S."/>
            <person name="Che Y."/>
            <person name="Ortiz-Lopez F.J."/>
            <person name="Bills G.F."/>
            <person name="Liu X."/>
            <person name="An Z."/>
        </authorList>
    </citation>
    <scope>NUCLEOTIDE SEQUENCE [LARGE SCALE GENOMIC DNA]</scope>
    <source>
        <strain evidence="3">ATCC 20868 / MF5171</strain>
    </source>
</reference>
<evidence type="ECO:0000259" key="1">
    <source>
        <dbReference type="Pfam" id="PF08031"/>
    </source>
</evidence>
<dbReference type="Proteomes" id="UP000016922">
    <property type="component" value="Unassembled WGS sequence"/>
</dbReference>
<dbReference type="InterPro" id="IPR012951">
    <property type="entry name" value="BBE"/>
</dbReference>
<evidence type="ECO:0000313" key="2">
    <source>
        <dbReference type="EMBL" id="EPE26383.1"/>
    </source>
</evidence>
<dbReference type="GO" id="GO:0050660">
    <property type="term" value="F:flavin adenine dinucleotide binding"/>
    <property type="evidence" value="ECO:0007669"/>
    <property type="project" value="InterPro"/>
</dbReference>
<dbReference type="OMA" id="AFANPYW"/>
<dbReference type="InterPro" id="IPR016169">
    <property type="entry name" value="FAD-bd_PCMH_sub2"/>
</dbReference>
<accession>S3DIK6</accession>
<proteinExistence type="predicted"/>
<dbReference type="OrthoDB" id="9983560at2759"/>
<dbReference type="GeneID" id="19461353"/>
<dbReference type="Gene3D" id="3.40.462.20">
    <property type="match status" value="1"/>
</dbReference>
<dbReference type="Gene3D" id="3.30.465.10">
    <property type="match status" value="1"/>
</dbReference>
<feature type="domain" description="Berberine/berberine-like" evidence="1">
    <location>
        <begin position="62"/>
        <end position="100"/>
    </location>
</feature>
<protein>
    <recommendedName>
        <fullName evidence="1">Berberine/berberine-like domain-containing protein</fullName>
    </recommendedName>
</protein>
<dbReference type="RefSeq" id="XP_008087702.1">
    <property type="nucleotide sequence ID" value="XM_008089511.1"/>
</dbReference>
<dbReference type="HOGENOM" id="CLU_143616_0_0_1"/>
<gene>
    <name evidence="2" type="ORF">GLAREA_02295</name>
</gene>
<name>S3DIK6_GLAL2</name>
<organism evidence="2 3">
    <name type="scientific">Glarea lozoyensis (strain ATCC 20868 / MF5171)</name>
    <dbReference type="NCBI Taxonomy" id="1116229"/>
    <lineage>
        <taxon>Eukaryota</taxon>
        <taxon>Fungi</taxon>
        <taxon>Dikarya</taxon>
        <taxon>Ascomycota</taxon>
        <taxon>Pezizomycotina</taxon>
        <taxon>Leotiomycetes</taxon>
        <taxon>Helotiales</taxon>
        <taxon>Helotiaceae</taxon>
        <taxon>Glarea</taxon>
    </lineage>
</organism>
<evidence type="ECO:0000313" key="3">
    <source>
        <dbReference type="Proteomes" id="UP000016922"/>
    </source>
</evidence>
<dbReference type="AlphaFoldDB" id="S3DIK6"/>